<dbReference type="Proteomes" id="UP000515240">
    <property type="component" value="Chromosome"/>
</dbReference>
<dbReference type="EMBL" id="CP058554">
    <property type="protein sequence ID" value="QMV74780.1"/>
    <property type="molecule type" value="Genomic_DNA"/>
</dbReference>
<keyword evidence="2" id="KW-0540">Nuclease</keyword>
<dbReference type="SUPFAM" id="SSF56300">
    <property type="entry name" value="Metallo-dependent phosphatases"/>
    <property type="match status" value="1"/>
</dbReference>
<keyword evidence="2" id="KW-0378">Hydrolase</keyword>
<name>A0A7G5ELA5_9BURK</name>
<dbReference type="InterPro" id="IPR004843">
    <property type="entry name" value="Calcineurin-like_PHP"/>
</dbReference>
<organism evidence="2 3">
    <name type="scientific">Comamonas piscis</name>
    <dbReference type="NCBI Taxonomy" id="1562974"/>
    <lineage>
        <taxon>Bacteria</taxon>
        <taxon>Pseudomonadati</taxon>
        <taxon>Pseudomonadota</taxon>
        <taxon>Betaproteobacteria</taxon>
        <taxon>Burkholderiales</taxon>
        <taxon>Comamonadaceae</taxon>
        <taxon>Comamonas</taxon>
    </lineage>
</organism>
<dbReference type="GO" id="GO:0004519">
    <property type="term" value="F:endonuclease activity"/>
    <property type="evidence" value="ECO:0007669"/>
    <property type="project" value="UniProtKB-KW"/>
</dbReference>
<dbReference type="AlphaFoldDB" id="A0A7G5ELA5"/>
<dbReference type="PANTHER" id="PTHR39323:SF1">
    <property type="entry name" value="BLR1149 PROTEIN"/>
    <property type="match status" value="1"/>
</dbReference>
<dbReference type="PANTHER" id="PTHR39323">
    <property type="entry name" value="BLR1149 PROTEIN"/>
    <property type="match status" value="1"/>
</dbReference>
<dbReference type="KEGG" id="cpis:HS961_19130"/>
<dbReference type="InterPro" id="IPR029052">
    <property type="entry name" value="Metallo-depent_PP-like"/>
</dbReference>
<proteinExistence type="predicted"/>
<evidence type="ECO:0000259" key="1">
    <source>
        <dbReference type="Pfam" id="PF00149"/>
    </source>
</evidence>
<dbReference type="NCBIfam" id="TIGR04123">
    <property type="entry name" value="P_estr_lig_assc"/>
    <property type="match status" value="1"/>
</dbReference>
<accession>A0A7G5ELA5</accession>
<keyword evidence="2" id="KW-0436">Ligase</keyword>
<dbReference type="GO" id="GO:0016874">
    <property type="term" value="F:ligase activity"/>
    <property type="evidence" value="ECO:0007669"/>
    <property type="project" value="UniProtKB-KW"/>
</dbReference>
<feature type="domain" description="Calcineurin-like phosphoesterase" evidence="1">
    <location>
        <begin position="48"/>
        <end position="135"/>
    </location>
</feature>
<dbReference type="InterPro" id="IPR026336">
    <property type="entry name" value="PdeM-like"/>
</dbReference>
<gene>
    <name evidence="2" type="primary">pdeM</name>
    <name evidence="2" type="ORF">HS961_19130</name>
</gene>
<protein>
    <submittedName>
        <fullName evidence="2">Ligase-associated DNA damage response endonuclease PdeM</fullName>
        <ecNumber evidence="2">3.1.-.-</ecNumber>
    </submittedName>
</protein>
<keyword evidence="3" id="KW-1185">Reference proteome</keyword>
<dbReference type="Pfam" id="PF00149">
    <property type="entry name" value="Metallophos"/>
    <property type="match status" value="1"/>
</dbReference>
<evidence type="ECO:0000313" key="3">
    <source>
        <dbReference type="Proteomes" id="UP000515240"/>
    </source>
</evidence>
<reference evidence="2 3" key="1">
    <citation type="journal article" date="2020" name="G3 (Bethesda)">
        <title>CeMbio - The Caenorhabditis elegans Microbiome Resource.</title>
        <authorList>
            <person name="Dirksen P."/>
            <person name="Assie A."/>
            <person name="Zimmermann J."/>
            <person name="Zhang F."/>
            <person name="Tietje A.M."/>
            <person name="Marsh S.A."/>
            <person name="Felix M.A."/>
            <person name="Shapira M."/>
            <person name="Kaleta C."/>
            <person name="Schulenburg H."/>
            <person name="Samuel B."/>
        </authorList>
    </citation>
    <scope>NUCLEOTIDE SEQUENCE [LARGE SCALE GENOMIC DNA]</scope>
    <source>
        <strain evidence="2 3">BIGb0172</strain>
    </source>
</reference>
<dbReference type="GO" id="GO:0016787">
    <property type="term" value="F:hydrolase activity"/>
    <property type="evidence" value="ECO:0007669"/>
    <property type="project" value="UniProtKB-KW"/>
</dbReference>
<keyword evidence="2" id="KW-0255">Endonuclease</keyword>
<evidence type="ECO:0000313" key="2">
    <source>
        <dbReference type="EMBL" id="QMV74780.1"/>
    </source>
</evidence>
<dbReference type="EC" id="3.1.-.-" evidence="2"/>
<dbReference type="Gene3D" id="3.60.21.10">
    <property type="match status" value="1"/>
</dbReference>
<sequence>MAGTHSAQLFSPIQVSPSPQDHVAASIAGMEFLVLAERALFWPQESMLIIADLHLGKSDIFRRRGVAVPLEVQRQDLLRLHQILQKWQPQELVILGDFVHGRFIGEDTFQLWQNLRRANLKTRFLLTRGNHDRYLQTEALLLDDVQTHLPRHQVLMSHEPMGPGVHHFALNIHGHVHPAMRVPQLRKRLPCLAYSAPYLNLPAFSEFTGSGPMAVQPLHAWLFADESQAPVAVY</sequence>
<dbReference type="RefSeq" id="WP_182324713.1">
    <property type="nucleotide sequence ID" value="NZ_CP058554.1"/>
</dbReference>